<gene>
    <name evidence="6" type="ORF">PLOB_00049972</name>
</gene>
<keyword evidence="1 4" id="KW-0732">Signal</keyword>
<dbReference type="CDD" id="cd00117">
    <property type="entry name" value="TFP"/>
    <property type="match status" value="1"/>
</dbReference>
<dbReference type="Gene3D" id="2.10.60.10">
    <property type="entry name" value="CD59"/>
    <property type="match status" value="1"/>
</dbReference>
<feature type="signal peptide" evidence="4">
    <location>
        <begin position="1"/>
        <end position="20"/>
    </location>
</feature>
<evidence type="ECO:0000256" key="1">
    <source>
        <dbReference type="ARBA" id="ARBA00022729"/>
    </source>
</evidence>
<reference evidence="6 7" key="1">
    <citation type="submission" date="2022-05" db="EMBL/GenBank/DDBJ databases">
        <authorList>
            <consortium name="Genoscope - CEA"/>
            <person name="William W."/>
        </authorList>
    </citation>
    <scope>NUCLEOTIDE SEQUENCE [LARGE SCALE GENOMIC DNA]</scope>
</reference>
<evidence type="ECO:0000256" key="3">
    <source>
        <dbReference type="SAM" id="Phobius"/>
    </source>
</evidence>
<feature type="chain" id="PRO_5046884913" description="UPAR/Ly6 domain-containing protein" evidence="4">
    <location>
        <begin position="21"/>
        <end position="127"/>
    </location>
</feature>
<keyword evidence="3" id="KW-0812">Transmembrane</keyword>
<dbReference type="SUPFAM" id="SSF57302">
    <property type="entry name" value="Snake toxin-like"/>
    <property type="match status" value="1"/>
</dbReference>
<proteinExistence type="predicted"/>
<dbReference type="InterPro" id="IPR016054">
    <property type="entry name" value="LY6_UPA_recep-like"/>
</dbReference>
<keyword evidence="3" id="KW-1133">Transmembrane helix</keyword>
<evidence type="ECO:0000256" key="2">
    <source>
        <dbReference type="ARBA" id="ARBA00023157"/>
    </source>
</evidence>
<feature type="domain" description="UPAR/Ly6" evidence="5">
    <location>
        <begin position="20"/>
        <end position="106"/>
    </location>
</feature>
<dbReference type="InterPro" id="IPR045860">
    <property type="entry name" value="Snake_toxin-like_sf"/>
</dbReference>
<organism evidence="6 7">
    <name type="scientific">Porites lobata</name>
    <dbReference type="NCBI Taxonomy" id="104759"/>
    <lineage>
        <taxon>Eukaryota</taxon>
        <taxon>Metazoa</taxon>
        <taxon>Cnidaria</taxon>
        <taxon>Anthozoa</taxon>
        <taxon>Hexacorallia</taxon>
        <taxon>Scleractinia</taxon>
        <taxon>Fungiina</taxon>
        <taxon>Poritidae</taxon>
        <taxon>Porites</taxon>
    </lineage>
</organism>
<evidence type="ECO:0000259" key="5">
    <source>
        <dbReference type="Pfam" id="PF00021"/>
    </source>
</evidence>
<dbReference type="PANTHER" id="PTHR10036">
    <property type="entry name" value="CD59 GLYCOPROTEIN"/>
    <property type="match status" value="1"/>
</dbReference>
<dbReference type="PANTHER" id="PTHR10036:SF3">
    <property type="entry name" value="PROTEIN SLEEPLESS-RELATED"/>
    <property type="match status" value="1"/>
</dbReference>
<evidence type="ECO:0000256" key="4">
    <source>
        <dbReference type="SAM" id="SignalP"/>
    </source>
</evidence>
<feature type="transmembrane region" description="Helical" evidence="3">
    <location>
        <begin position="109"/>
        <end position="126"/>
    </location>
</feature>
<evidence type="ECO:0000313" key="6">
    <source>
        <dbReference type="EMBL" id="CAH3154337.1"/>
    </source>
</evidence>
<name>A0ABN8PZV1_9CNID</name>
<keyword evidence="7" id="KW-1185">Reference proteome</keyword>
<keyword evidence="3" id="KW-0472">Membrane</keyword>
<dbReference type="Pfam" id="PF00021">
    <property type="entry name" value="UPAR_LY6"/>
    <property type="match status" value="1"/>
</dbReference>
<accession>A0ABN8PZV1</accession>
<evidence type="ECO:0000313" key="7">
    <source>
        <dbReference type="Proteomes" id="UP001159405"/>
    </source>
</evidence>
<comment type="caution">
    <text evidence="6">The sequence shown here is derived from an EMBL/GenBank/DDBJ whole genome shotgun (WGS) entry which is preliminary data.</text>
</comment>
<protein>
    <recommendedName>
        <fullName evidence="5">UPAR/Ly6 domain-containing protein</fullName>
    </recommendedName>
</protein>
<dbReference type="EMBL" id="CALNXK010000098">
    <property type="protein sequence ID" value="CAH3154337.1"/>
    <property type="molecule type" value="Genomic_DNA"/>
</dbReference>
<dbReference type="Proteomes" id="UP001159405">
    <property type="component" value="Unassembled WGS sequence"/>
</dbReference>
<sequence>MKSFVASVLVFAFCISVGKGIKCYRCEASTNWDDCVNRNETSCDSGSDRCLKGHVEAEKNGTTTKSYVRVCSTKEVCDKGCDTFKDEGYDVKNCDFSCCDKDLCNGAKVPMASGFLFLACAFAVFVR</sequence>
<keyword evidence="2" id="KW-1015">Disulfide bond</keyword>